<dbReference type="OrthoDB" id="9884291at2"/>
<feature type="signal peptide" evidence="1">
    <location>
        <begin position="1"/>
        <end position="26"/>
    </location>
</feature>
<evidence type="ECO:0000313" key="3">
    <source>
        <dbReference type="Proteomes" id="UP000031643"/>
    </source>
</evidence>
<sequence length="100" mass="10784">MTAGKRIAVAVAALAMSAGVAGSAHAQQQYGAEIVLTDLGQTGTITMFDRPTAHFTVPVRLCGRSFFVSSKTNHAHWVRKTQERNVYRVTGQGKVICSTY</sequence>
<dbReference type="HOGENOM" id="CLU_2302557_0_0_5"/>
<dbReference type="Proteomes" id="UP000031643">
    <property type="component" value="Chromosome"/>
</dbReference>
<evidence type="ECO:0000313" key="2">
    <source>
        <dbReference type="EMBL" id="BAQ16611.1"/>
    </source>
</evidence>
<dbReference type="RefSeq" id="WP_045365440.1">
    <property type="nucleotide sequence ID" value="NZ_AP014648.1"/>
</dbReference>
<accession>A0A0A8K1D4</accession>
<keyword evidence="1" id="KW-0732">Signal</keyword>
<dbReference type="EMBL" id="AP014648">
    <property type="protein sequence ID" value="BAQ16611.1"/>
    <property type="molecule type" value="Genomic_DNA"/>
</dbReference>
<protein>
    <submittedName>
        <fullName evidence="2">Uncharacterized protein</fullName>
    </submittedName>
</protein>
<dbReference type="KEGG" id="mcg:GL4_1153"/>
<dbReference type="AlphaFoldDB" id="A0A0A8K1D4"/>
<keyword evidence="3" id="KW-1185">Reference proteome</keyword>
<organism evidence="2 3">
    <name type="scientific">Methyloceanibacter caenitepidi</name>
    <dbReference type="NCBI Taxonomy" id="1384459"/>
    <lineage>
        <taxon>Bacteria</taxon>
        <taxon>Pseudomonadati</taxon>
        <taxon>Pseudomonadota</taxon>
        <taxon>Alphaproteobacteria</taxon>
        <taxon>Hyphomicrobiales</taxon>
        <taxon>Hyphomicrobiaceae</taxon>
        <taxon>Methyloceanibacter</taxon>
    </lineage>
</organism>
<feature type="chain" id="PRO_5002037709" evidence="1">
    <location>
        <begin position="27"/>
        <end position="100"/>
    </location>
</feature>
<evidence type="ECO:0000256" key="1">
    <source>
        <dbReference type="SAM" id="SignalP"/>
    </source>
</evidence>
<proteinExistence type="predicted"/>
<reference evidence="2 3" key="1">
    <citation type="submission" date="2014-09" db="EMBL/GenBank/DDBJ databases">
        <title>Genome sequencing of Methyloceanibacter caenitepidi Gela4.</title>
        <authorList>
            <person name="Takeuchi M."/>
            <person name="Susumu S."/>
            <person name="Kamagata Y."/>
            <person name="Oshima K."/>
            <person name="Hattori M."/>
            <person name="Iwasaki W."/>
        </authorList>
    </citation>
    <scope>NUCLEOTIDE SEQUENCE [LARGE SCALE GENOMIC DNA]</scope>
    <source>
        <strain evidence="2 3">Gela4</strain>
    </source>
</reference>
<gene>
    <name evidence="2" type="ORF">GL4_1153</name>
</gene>
<name>A0A0A8K1D4_9HYPH</name>